<evidence type="ECO:0000313" key="5">
    <source>
        <dbReference type="Proteomes" id="UP000694941"/>
    </source>
</evidence>
<evidence type="ECO:0000313" key="7">
    <source>
        <dbReference type="RefSeq" id="XP_022244029.1"/>
    </source>
</evidence>
<accession>A0ABM1SK73</accession>
<comment type="similarity">
    <text evidence="1 2">Belongs to the SCAR/WAVE family.</text>
</comment>
<comment type="subcellular location">
    <subcellularLocation>
        <location evidence="2">Cytoplasm</location>
        <location evidence="2">Cytoskeleton</location>
    </subcellularLocation>
</comment>
<sequence>MPLLQHLIKPVYISRGTLNLEDKGLPTVALHVENELEWVTNGTLSNIICQLSSLSKHADNMFSTLLREASLLVERSNELQARIDKLAVKVTQLDSSVEEVSLQNIHLRKAFKSSVIYDQEVVARDTIPVAMSETHEECAKPPPLDKLNPYREDGKDGLKFYTDPNYFFDLWRQEMLKDTERIMLDKGKKQAHGKDGIEPHRPRPDGKRHKKVRQPHNTREKYRQMATAHEFIDKTANHSQIDYGDFVISQTSISQDGSNHGYPVRPSSLEIHPYVSGQEQGIESPTHLYPPPPPAYTEHPQLPQQQYAPPPPYSVTYPEYEPSTNNTSTRQVSRISTMRPSQPPPAPPVCGSLSSSGISTPSVSEGSTPSSGAGRHRVSSQSRENLPPPPPPPPEGVLNNGESVESVVQNVLQDQEIGALNIQTPACNNLQPLGSPQSALTHHPQLVNHINSQTLEHASIPECQTESLDLPPPPPTPTLHTVENQITALPPPPSPPVINGGETLPPPPPPLPTVNDLSLTNGEVLSIANRVPEVVSLSSESTSTTSSNSKAGEGQQVKAKLAPKAQSDGRSDLLAAIREGIKLRRVEDIKQKEVEKAAPLHDVASILARRVAIEFSESESESEYDSDIWNDETEC</sequence>
<dbReference type="Pfam" id="PF02205">
    <property type="entry name" value="WH2"/>
    <property type="match status" value="1"/>
</dbReference>
<proteinExistence type="inferred from homology"/>
<feature type="region of interest" description="Disordered" evidence="3">
    <location>
        <begin position="616"/>
        <end position="635"/>
    </location>
</feature>
<comment type="function">
    <text evidence="2">Downstream effector molecule involved in the transmission of signals from tyrosine kinase receptors and small GTPases to the actin cytoskeleton. Promotes formation of actin filaments. Part of the WAVE complex that regulates lamellipodia formation. The WAVE complex regulates actin filament reorganization via its interaction with the Arp2/3 complex.</text>
</comment>
<evidence type="ECO:0000256" key="1">
    <source>
        <dbReference type="ARBA" id="ARBA00006993"/>
    </source>
</evidence>
<feature type="compositionally biased region" description="Pro residues" evidence="3">
    <location>
        <begin position="386"/>
        <end position="395"/>
    </location>
</feature>
<dbReference type="Gene3D" id="1.20.5.340">
    <property type="match status" value="1"/>
</dbReference>
<dbReference type="PANTHER" id="PTHR12902:SF1">
    <property type="entry name" value="WISKOTT-ALDRICH SYNDROME PROTEIN FAMILY MEMBER"/>
    <property type="match status" value="1"/>
</dbReference>
<dbReference type="RefSeq" id="XP_022244029.1">
    <property type="nucleotide sequence ID" value="XM_022388321.1"/>
</dbReference>
<evidence type="ECO:0000256" key="2">
    <source>
        <dbReference type="RuleBase" id="RU367034"/>
    </source>
</evidence>
<evidence type="ECO:0000313" key="6">
    <source>
        <dbReference type="RefSeq" id="XP_022244028.1"/>
    </source>
</evidence>
<keyword evidence="5" id="KW-1185">Reference proteome</keyword>
<dbReference type="PROSITE" id="PS51082">
    <property type="entry name" value="WH2"/>
    <property type="match status" value="1"/>
</dbReference>
<keyword evidence="2" id="KW-0963">Cytoplasm</keyword>
<protein>
    <recommendedName>
        <fullName evidence="2">Wiskott-Aldrich syndrome protein family member</fullName>
        <shortName evidence="2">WASP family protein member</shortName>
    </recommendedName>
</protein>
<feature type="compositionally biased region" description="Basic residues" evidence="3">
    <location>
        <begin position="206"/>
        <end position="216"/>
    </location>
</feature>
<feature type="domain" description="WH2" evidence="4">
    <location>
        <begin position="569"/>
        <end position="586"/>
    </location>
</feature>
<organism evidence="5 7">
    <name type="scientific">Limulus polyphemus</name>
    <name type="common">Atlantic horseshoe crab</name>
    <dbReference type="NCBI Taxonomy" id="6850"/>
    <lineage>
        <taxon>Eukaryota</taxon>
        <taxon>Metazoa</taxon>
        <taxon>Ecdysozoa</taxon>
        <taxon>Arthropoda</taxon>
        <taxon>Chelicerata</taxon>
        <taxon>Merostomata</taxon>
        <taxon>Xiphosura</taxon>
        <taxon>Limulidae</taxon>
        <taxon>Limulus</taxon>
    </lineage>
</organism>
<feature type="compositionally biased region" description="Polar residues" evidence="3">
    <location>
        <begin position="322"/>
        <end position="340"/>
    </location>
</feature>
<dbReference type="RefSeq" id="XP_022244028.1">
    <property type="nucleotide sequence ID" value="XM_022388320.1"/>
</dbReference>
<dbReference type="InterPro" id="IPR028288">
    <property type="entry name" value="SCAR/WAVE_fam"/>
</dbReference>
<feature type="compositionally biased region" description="Basic and acidic residues" evidence="3">
    <location>
        <begin position="187"/>
        <end position="205"/>
    </location>
</feature>
<dbReference type="Gene3D" id="6.10.280.150">
    <property type="match status" value="2"/>
</dbReference>
<feature type="compositionally biased region" description="Low complexity" evidence="3">
    <location>
        <begin position="351"/>
        <end position="367"/>
    </location>
</feature>
<feature type="compositionally biased region" description="Low complexity" evidence="3">
    <location>
        <begin position="538"/>
        <end position="549"/>
    </location>
</feature>
<dbReference type="Proteomes" id="UP000694941">
    <property type="component" value="Unplaced"/>
</dbReference>
<dbReference type="GeneID" id="106461374"/>
<feature type="region of interest" description="Disordered" evidence="3">
    <location>
        <begin position="538"/>
        <end position="565"/>
    </location>
</feature>
<dbReference type="InterPro" id="IPR003124">
    <property type="entry name" value="WH2_dom"/>
</dbReference>
<feature type="region of interest" description="Disordered" evidence="3">
    <location>
        <begin position="187"/>
        <end position="222"/>
    </location>
</feature>
<dbReference type="PANTHER" id="PTHR12902">
    <property type="entry name" value="WASP-1"/>
    <property type="match status" value="1"/>
</dbReference>
<keyword evidence="2" id="KW-0009">Actin-binding</keyword>
<gene>
    <name evidence="6 7" type="primary">LOC106461374</name>
</gene>
<reference evidence="6 7" key="1">
    <citation type="submission" date="2025-05" db="UniProtKB">
        <authorList>
            <consortium name="RefSeq"/>
        </authorList>
    </citation>
    <scope>IDENTIFICATION</scope>
    <source>
        <tissue evidence="6 7">Muscle</tissue>
    </source>
</reference>
<comment type="subunit">
    <text evidence="2">Binds actin and the Arp2/3 complex.</text>
</comment>
<evidence type="ECO:0000259" key="4">
    <source>
        <dbReference type="PROSITE" id="PS51082"/>
    </source>
</evidence>
<keyword evidence="2" id="KW-0206">Cytoskeleton</keyword>
<name>A0ABM1SK73_LIMPO</name>
<dbReference type="SMART" id="SM00246">
    <property type="entry name" value="WH2"/>
    <property type="match status" value="1"/>
</dbReference>
<feature type="region of interest" description="Disordered" evidence="3">
    <location>
        <begin position="277"/>
        <end position="400"/>
    </location>
</feature>
<feature type="region of interest" description="Disordered" evidence="3">
    <location>
        <begin position="489"/>
        <end position="510"/>
    </location>
</feature>
<evidence type="ECO:0000256" key="3">
    <source>
        <dbReference type="SAM" id="MobiDB-lite"/>
    </source>
</evidence>